<dbReference type="Pfam" id="PF19956">
    <property type="entry name" value="EAD2"/>
    <property type="match status" value="1"/>
</dbReference>
<protein>
    <submittedName>
        <fullName evidence="4">Nucleoside phosphorylase</fullName>
    </submittedName>
</protein>
<dbReference type="GO" id="GO:0019284">
    <property type="term" value="P:L-methionine salvage from S-adenosylmethionine"/>
    <property type="evidence" value="ECO:0007669"/>
    <property type="project" value="TreeGrafter"/>
</dbReference>
<dbReference type="InterPro" id="IPR000845">
    <property type="entry name" value="Nucleoside_phosphorylase_d"/>
</dbReference>
<dbReference type="AlphaFoldDB" id="A0A1H5VP33"/>
<dbReference type="Gene3D" id="3.40.50.1580">
    <property type="entry name" value="Nucleoside phosphorylase domain"/>
    <property type="match status" value="1"/>
</dbReference>
<accession>A0A1H5VP33</accession>
<dbReference type="RefSeq" id="WP_146088204.1">
    <property type="nucleotide sequence ID" value="NZ_FNVU01000002.1"/>
</dbReference>
<dbReference type="OrthoDB" id="44283at2"/>
<dbReference type="EMBL" id="FNVU01000002">
    <property type="protein sequence ID" value="SEF89085.1"/>
    <property type="molecule type" value="Genomic_DNA"/>
</dbReference>
<feature type="compositionally biased region" description="Low complexity" evidence="1">
    <location>
        <begin position="277"/>
        <end position="286"/>
    </location>
</feature>
<dbReference type="InterPro" id="IPR035994">
    <property type="entry name" value="Nucleoside_phosphorylase_sf"/>
</dbReference>
<dbReference type="GO" id="GO:0008782">
    <property type="term" value="F:adenosylhomocysteine nucleosidase activity"/>
    <property type="evidence" value="ECO:0007669"/>
    <property type="project" value="TreeGrafter"/>
</dbReference>
<evidence type="ECO:0000256" key="1">
    <source>
        <dbReference type="SAM" id="MobiDB-lite"/>
    </source>
</evidence>
<evidence type="ECO:0000259" key="2">
    <source>
        <dbReference type="Pfam" id="PF01048"/>
    </source>
</evidence>
<evidence type="ECO:0000313" key="5">
    <source>
        <dbReference type="Proteomes" id="UP000236754"/>
    </source>
</evidence>
<dbReference type="InterPro" id="IPR045431">
    <property type="entry name" value="EAD2"/>
</dbReference>
<dbReference type="Pfam" id="PF01048">
    <property type="entry name" value="PNP_UDP_1"/>
    <property type="match status" value="1"/>
</dbReference>
<organism evidence="4 5">
    <name type="scientific">Actinacidiphila yanglinensis</name>
    <dbReference type="NCBI Taxonomy" id="310779"/>
    <lineage>
        <taxon>Bacteria</taxon>
        <taxon>Bacillati</taxon>
        <taxon>Actinomycetota</taxon>
        <taxon>Actinomycetes</taxon>
        <taxon>Kitasatosporales</taxon>
        <taxon>Streptomycetaceae</taxon>
        <taxon>Actinacidiphila</taxon>
    </lineage>
</organism>
<dbReference type="PANTHER" id="PTHR46832">
    <property type="entry name" value="5'-METHYLTHIOADENOSINE/S-ADENOSYLHOMOCYSTEINE NUCLEOSIDASE"/>
    <property type="match status" value="1"/>
</dbReference>
<keyword evidence="5" id="KW-1185">Reference proteome</keyword>
<dbReference type="Proteomes" id="UP000236754">
    <property type="component" value="Unassembled WGS sequence"/>
</dbReference>
<feature type="compositionally biased region" description="Pro residues" evidence="1">
    <location>
        <begin position="287"/>
        <end position="296"/>
    </location>
</feature>
<feature type="domain" description="Nucleoside phosphorylase" evidence="2">
    <location>
        <begin position="16"/>
        <end position="266"/>
    </location>
</feature>
<reference evidence="4 5" key="1">
    <citation type="submission" date="2016-10" db="EMBL/GenBank/DDBJ databases">
        <authorList>
            <person name="de Groot N.N."/>
        </authorList>
    </citation>
    <scope>NUCLEOTIDE SEQUENCE [LARGE SCALE GENOMIC DNA]</scope>
    <source>
        <strain evidence="4 5">CGMCC 4.2023</strain>
    </source>
</reference>
<dbReference type="GO" id="GO:0005829">
    <property type="term" value="C:cytosol"/>
    <property type="evidence" value="ECO:0007669"/>
    <property type="project" value="TreeGrafter"/>
</dbReference>
<gene>
    <name evidence="4" type="ORF">SAMN05216223_102381</name>
</gene>
<dbReference type="SUPFAM" id="SSF53167">
    <property type="entry name" value="Purine and uridine phosphorylases"/>
    <property type="match status" value="1"/>
</dbReference>
<dbReference type="PANTHER" id="PTHR46832:SF1">
    <property type="entry name" value="5'-METHYLTHIOADENOSINE_S-ADENOSYLHOMOCYSTEINE NUCLEOSIDASE"/>
    <property type="match status" value="1"/>
</dbReference>
<name>A0A1H5VP33_9ACTN</name>
<sequence length="391" mass="41679">MRENGNGGGESADVYVMTAIDVEFRAVLGQLAEGTVRRPRDPELPYRIGEFACSEAGRGPLRVAVHLAGPGNEAAAVELQRAVARLRPSVVLMVGVAGGRKDVGLGDVVAAESVYEYERGRDEESRFVPRPRTWSSNYHLVQHARAVAAFDTWHRRIEAVSPQDGDPSTAHPPSAPRAFVGALAAGGKLVAHGRSATAQLLDRTASDTLAVEMEGSGFLRAAYANEEVRALVVRGVSDLLGDKDGEHDRYWQPVAARHAAAFAFELLAQYPPPRRPGSPGWRRPVVPSAPAPPSAPAAPASLGAAELARLASLLLQVPGISSPASWQLLLDMLPEIGATVSRHGTARHDALALLRACEAMGRFGELCDALDLLWPGYSVLTRFREGVAGRP</sequence>
<feature type="region of interest" description="Disordered" evidence="1">
    <location>
        <begin position="275"/>
        <end position="298"/>
    </location>
</feature>
<evidence type="ECO:0000259" key="3">
    <source>
        <dbReference type="Pfam" id="PF19956"/>
    </source>
</evidence>
<dbReference type="GO" id="GO:0009116">
    <property type="term" value="P:nucleoside metabolic process"/>
    <property type="evidence" value="ECO:0007669"/>
    <property type="project" value="InterPro"/>
</dbReference>
<evidence type="ECO:0000313" key="4">
    <source>
        <dbReference type="EMBL" id="SEF89085.1"/>
    </source>
</evidence>
<dbReference type="GO" id="GO:0008930">
    <property type="term" value="F:methylthioadenosine nucleosidase activity"/>
    <property type="evidence" value="ECO:0007669"/>
    <property type="project" value="TreeGrafter"/>
</dbReference>
<proteinExistence type="predicted"/>
<feature type="domain" description="Effector-associated" evidence="3">
    <location>
        <begin position="313"/>
        <end position="386"/>
    </location>
</feature>